<evidence type="ECO:0000256" key="3">
    <source>
        <dbReference type="PROSITE-ProRule" id="PRU00221"/>
    </source>
</evidence>
<dbReference type="Pfam" id="PF11816">
    <property type="entry name" value="DUF3337"/>
    <property type="match status" value="1"/>
</dbReference>
<accession>A0ABR3T6E8</accession>
<dbReference type="Pfam" id="PF00010">
    <property type="entry name" value="HLH"/>
    <property type="match status" value="1"/>
</dbReference>
<feature type="region of interest" description="Disordered" evidence="4">
    <location>
        <begin position="471"/>
        <end position="509"/>
    </location>
</feature>
<evidence type="ECO:0000259" key="5">
    <source>
        <dbReference type="PROSITE" id="PS50888"/>
    </source>
</evidence>
<dbReference type="InterPro" id="IPR036322">
    <property type="entry name" value="WD40_repeat_dom_sf"/>
</dbReference>
<name>A0ABR3T6E8_9PEZI</name>
<dbReference type="CDD" id="cd17041">
    <property type="entry name" value="Ubl_WDR48"/>
    <property type="match status" value="1"/>
</dbReference>
<dbReference type="Gene3D" id="4.10.280.10">
    <property type="entry name" value="Helix-loop-helix DNA-binding domain"/>
    <property type="match status" value="1"/>
</dbReference>
<dbReference type="InterPro" id="IPR019775">
    <property type="entry name" value="WD40_repeat_CS"/>
</dbReference>
<dbReference type="PROSITE" id="PS50082">
    <property type="entry name" value="WD_REPEATS_2"/>
    <property type="match status" value="4"/>
</dbReference>
<keyword evidence="7" id="KW-1185">Reference proteome</keyword>
<feature type="compositionally biased region" description="Pro residues" evidence="4">
    <location>
        <begin position="494"/>
        <end position="505"/>
    </location>
</feature>
<evidence type="ECO:0000256" key="4">
    <source>
        <dbReference type="SAM" id="MobiDB-lite"/>
    </source>
</evidence>
<gene>
    <name evidence="6" type="ORF">SLS56_002143</name>
</gene>
<dbReference type="SMART" id="SM00320">
    <property type="entry name" value="WD40"/>
    <property type="match status" value="8"/>
</dbReference>
<dbReference type="EMBL" id="JAJVDC020000014">
    <property type="protein sequence ID" value="KAL1634741.1"/>
    <property type="molecule type" value="Genomic_DNA"/>
</dbReference>
<evidence type="ECO:0000256" key="1">
    <source>
        <dbReference type="ARBA" id="ARBA00022574"/>
    </source>
</evidence>
<dbReference type="PANTHER" id="PTHR19862">
    <property type="entry name" value="WD REPEAT-CONTAINING PROTEIN 48"/>
    <property type="match status" value="1"/>
</dbReference>
<reference evidence="6 7" key="1">
    <citation type="submission" date="2024-02" db="EMBL/GenBank/DDBJ databases">
        <title>De novo assembly and annotation of 12 fungi associated with fruit tree decline syndrome in Ontario, Canada.</title>
        <authorList>
            <person name="Sulman M."/>
            <person name="Ellouze W."/>
            <person name="Ilyukhin E."/>
        </authorList>
    </citation>
    <scope>NUCLEOTIDE SEQUENCE [LARGE SCALE GENOMIC DNA]</scope>
    <source>
        <strain evidence="6 7">M1-105</strain>
    </source>
</reference>
<dbReference type="InterPro" id="IPR036638">
    <property type="entry name" value="HLH_DNA-bd_sf"/>
</dbReference>
<evidence type="ECO:0000313" key="7">
    <source>
        <dbReference type="Proteomes" id="UP001521116"/>
    </source>
</evidence>
<dbReference type="SMART" id="SM00353">
    <property type="entry name" value="HLH"/>
    <property type="match status" value="1"/>
</dbReference>
<evidence type="ECO:0000256" key="2">
    <source>
        <dbReference type="ARBA" id="ARBA00022737"/>
    </source>
</evidence>
<dbReference type="InterPro" id="IPR011598">
    <property type="entry name" value="bHLH_dom"/>
</dbReference>
<dbReference type="Proteomes" id="UP001521116">
    <property type="component" value="Unassembled WGS sequence"/>
</dbReference>
<dbReference type="InterPro" id="IPR015943">
    <property type="entry name" value="WD40/YVTN_repeat-like_dom_sf"/>
</dbReference>
<feature type="region of interest" description="Disordered" evidence="4">
    <location>
        <begin position="708"/>
        <end position="741"/>
    </location>
</feature>
<dbReference type="PANTHER" id="PTHR19862:SF14">
    <property type="entry name" value="WD REPEAT-CONTAINING PROTEIN 48"/>
    <property type="match status" value="1"/>
</dbReference>
<dbReference type="Gene3D" id="2.130.10.10">
    <property type="entry name" value="YVTN repeat-like/Quinoprotein amine dehydrogenase"/>
    <property type="match status" value="2"/>
</dbReference>
<dbReference type="CDD" id="cd00083">
    <property type="entry name" value="bHLH_SF"/>
    <property type="match status" value="1"/>
</dbReference>
<feature type="repeat" description="WD" evidence="3">
    <location>
        <begin position="142"/>
        <end position="176"/>
    </location>
</feature>
<feature type="compositionally biased region" description="Polar residues" evidence="4">
    <location>
        <begin position="790"/>
        <end position="837"/>
    </location>
</feature>
<feature type="repeat" description="WD" evidence="3">
    <location>
        <begin position="344"/>
        <end position="385"/>
    </location>
</feature>
<evidence type="ECO:0000313" key="6">
    <source>
        <dbReference type="EMBL" id="KAL1634741.1"/>
    </source>
</evidence>
<dbReference type="PROSITE" id="PS50888">
    <property type="entry name" value="BHLH"/>
    <property type="match status" value="1"/>
</dbReference>
<dbReference type="SUPFAM" id="SSF47459">
    <property type="entry name" value="HLH, helix-loop-helix DNA-binding domain"/>
    <property type="match status" value="1"/>
</dbReference>
<feature type="domain" description="BHLH" evidence="5">
    <location>
        <begin position="40"/>
        <end position="91"/>
    </location>
</feature>
<feature type="region of interest" description="Disordered" evidence="4">
    <location>
        <begin position="1"/>
        <end position="40"/>
    </location>
</feature>
<feature type="repeat" description="WD" evidence="3">
    <location>
        <begin position="269"/>
        <end position="297"/>
    </location>
</feature>
<feature type="compositionally biased region" description="Low complexity" evidence="4">
    <location>
        <begin position="1"/>
        <end position="20"/>
    </location>
</feature>
<keyword evidence="1 3" id="KW-0853">WD repeat</keyword>
<proteinExistence type="predicted"/>
<dbReference type="SUPFAM" id="SSF50978">
    <property type="entry name" value="WD40 repeat-like"/>
    <property type="match status" value="1"/>
</dbReference>
<dbReference type="InterPro" id="IPR001680">
    <property type="entry name" value="WD40_rpt"/>
</dbReference>
<feature type="region of interest" description="Disordered" evidence="4">
    <location>
        <begin position="760"/>
        <end position="896"/>
    </location>
</feature>
<dbReference type="Pfam" id="PF00400">
    <property type="entry name" value="WD40"/>
    <property type="match status" value="4"/>
</dbReference>
<feature type="compositionally biased region" description="Pro residues" evidence="4">
    <location>
        <begin position="1108"/>
        <end position="1121"/>
    </location>
</feature>
<feature type="compositionally biased region" description="Low complexity" evidence="4">
    <location>
        <begin position="1126"/>
        <end position="1151"/>
    </location>
</feature>
<protein>
    <recommendedName>
        <fullName evidence="5">BHLH domain-containing protein</fullName>
    </recommendedName>
</protein>
<feature type="region of interest" description="Disordered" evidence="4">
    <location>
        <begin position="1105"/>
        <end position="1176"/>
    </location>
</feature>
<feature type="repeat" description="WD" evidence="3">
    <location>
        <begin position="211"/>
        <end position="242"/>
    </location>
</feature>
<dbReference type="PROSITE" id="PS50294">
    <property type="entry name" value="WD_REPEATS_REGION"/>
    <property type="match status" value="3"/>
</dbReference>
<dbReference type="PROSITE" id="PS00678">
    <property type="entry name" value="WD_REPEATS_1"/>
    <property type="match status" value="2"/>
</dbReference>
<dbReference type="InterPro" id="IPR051246">
    <property type="entry name" value="WDR48"/>
</dbReference>
<organism evidence="6 7">
    <name type="scientific">Neofusicoccum ribis</name>
    <dbReference type="NCBI Taxonomy" id="45134"/>
    <lineage>
        <taxon>Eukaryota</taxon>
        <taxon>Fungi</taxon>
        <taxon>Dikarya</taxon>
        <taxon>Ascomycota</taxon>
        <taxon>Pezizomycotina</taxon>
        <taxon>Dothideomycetes</taxon>
        <taxon>Dothideomycetes incertae sedis</taxon>
        <taxon>Botryosphaeriales</taxon>
        <taxon>Botryosphaeriaceae</taxon>
        <taxon>Neofusicoccum</taxon>
    </lineage>
</organism>
<comment type="caution">
    <text evidence="6">The sequence shown here is derived from an EMBL/GenBank/DDBJ whole genome shotgun (WGS) entry which is preliminary data.</text>
</comment>
<dbReference type="InterPro" id="IPR021772">
    <property type="entry name" value="WDR48/Bun107"/>
</dbReference>
<sequence>MAQAASDTAAAAGGSATKGKASGGRGKKQNGNTAAGRKIARKTAHSLIERRRRSKMNEEFGVLKDMIPACAGQEMHKLAILQASIEYMRYLERCVAELKDVERGKFEGVDTGVQRHEREGPIERLHASPPLTPAVLPLANSAGGHRLGVNGLAVDPYNSILYSGGRDGAICAWDLNVDLRPAEEREGYGSLAGLDDAPPAPKPATAFRQQVQAHTHWINDITLAHNNEALVSASSDISVKVWRPAAQDATPPQTIGLHSDYVKCLASPSPNANWVASGGLDRKINLWDLNSAGKTLQIAVGEDESTAKGSVYALAATNSMIAGGGPESIVRVWDSRSGKRVTKFVGHTDNIRDILIAKEGETIMTASSDQTVKVWSMTAGRCMYTLTMHNDSVWSLFSDHPQLSVFYSSDRSGLVAKTDVRGCVEMDEGLSVAVCQEHEGVSKVVAAGDWLWTATSSSSINRWQDVNTEADVQLPDTKSHRLSAATARTRVPSPTSPSSPPPMSIAPPQEKIPRNALLRMSNAASFHLFRDRDQESSTLHSAVSLRKPADALADGETGGPAPMRDLPDFSIEGQNGLIKHFLLNDRRRVLTLDTAGEVMLWDLLQCAPIKSFGKRHLEDVAPEINTTETVAHWCAVDTRTGSLTCVLEENYCFDAEMYADELHLEEAIDFREDQRINLGKWILRYLFANLIDEEIKRDELFRQQALLEKKQQRKSPGTIEIPESNMNGWKEGSAPSSATTLRASNGFHLPVTTPGLAIGVATPSALPHGQSHHNHNTNTLPPTAEEGSQLEKTTSQGSNQRLSGDYFSTSPRTQSATTPSSNSQPRKSNDGQPQSPTDGEKDNSKEGTMFGRKFKMSFGGMKKLGRTQTPDAANKSSMETPVETPEDSDSRSSKTEDRVIEDNLLGVIQTIRHRYEDELQEGTSNLTSAITPSLANETPVLKPPVGTSILIQEDRPDSGGVADLFEGTVASLGQQADLVEKVAPKWLGEVLLKNTIPFKEIVKVSFILEPYQNLLPAIASDGNNRLNANRMLRARKIMAYIAERIEPQSEQPEPDALRPEEYLELYCNNQLIPPTMTLATIRAHVWRGGGDVILYYKANGRKEIKHAPPIPPEGPHPPYVPPGSQSIPMSPGSPPAGGISPPSQGLSPGSPARSPRTSGEGRGAPGFVDAGKAMPP</sequence>
<keyword evidence="2" id="KW-0677">Repeat</keyword>
<feature type="compositionally biased region" description="Polar residues" evidence="4">
    <location>
        <begin position="866"/>
        <end position="879"/>
    </location>
</feature>
<dbReference type="CDD" id="cd00200">
    <property type="entry name" value="WD40"/>
    <property type="match status" value="1"/>
</dbReference>